<gene>
    <name evidence="5" type="ORF">L1F31_02970</name>
</gene>
<evidence type="ECO:0000256" key="1">
    <source>
        <dbReference type="ARBA" id="ARBA00023015"/>
    </source>
</evidence>
<dbReference type="InterPro" id="IPR011008">
    <property type="entry name" value="Dimeric_a/b-barrel"/>
</dbReference>
<dbReference type="SUPFAM" id="SSF54909">
    <property type="entry name" value="Dimeric alpha+beta barrel"/>
    <property type="match status" value="1"/>
</dbReference>
<evidence type="ECO:0000256" key="2">
    <source>
        <dbReference type="ARBA" id="ARBA00023125"/>
    </source>
</evidence>
<name>A0ABY5SU22_9MICO</name>
<dbReference type="InterPro" id="IPR036390">
    <property type="entry name" value="WH_DNA-bd_sf"/>
</dbReference>
<dbReference type="Gene3D" id="1.10.10.10">
    <property type="entry name" value="Winged helix-like DNA-binding domain superfamily/Winged helix DNA-binding domain"/>
    <property type="match status" value="2"/>
</dbReference>
<dbReference type="Gene3D" id="3.30.70.920">
    <property type="match status" value="1"/>
</dbReference>
<dbReference type="SMART" id="SM00344">
    <property type="entry name" value="HTH_ASNC"/>
    <property type="match status" value="1"/>
</dbReference>
<feature type="domain" description="HTH asnC-type" evidence="4">
    <location>
        <begin position="155"/>
        <end position="215"/>
    </location>
</feature>
<sequence length="296" mass="32013">MESQPIIVDELDRRILLALIAQPLVPFSQLADRLGASTATIAARYKRLHRQGLVRITGRTLPGFGGRHAYLVRAGSRPDHVAHLASSVAAYDNSRWVRISKDGTELMCGLVTDSPAHDPILTLLPSEALRSLDVHELLHVWGVGSSLSTHPPGSIDHLDEALIAHLAADGRASLRDLARSLQVNASTVSRRRQHLIDSGVLYFEADVHPEALGGTGDAMVWMSLPPGRIRAAGQRLRADSRVRFTAATSGSSDLVAHVHVMDNQTLLAFVDETLADLEVASTTVIPMGRVLKRNAV</sequence>
<keyword evidence="3" id="KW-0804">Transcription</keyword>
<protein>
    <submittedName>
        <fullName evidence="5">AsnC family transcriptional regulator</fullName>
    </submittedName>
</protein>
<dbReference type="EMBL" id="CP093443">
    <property type="protein sequence ID" value="UVI36648.1"/>
    <property type="molecule type" value="Genomic_DNA"/>
</dbReference>
<reference evidence="5" key="1">
    <citation type="submission" date="2022-03" db="EMBL/GenBank/DDBJ databases">
        <title>Brevibacterium spongiae sp. nov., isolated from marine sponge.</title>
        <authorList>
            <person name="Li Z."/>
            <person name="Zhang M."/>
        </authorList>
    </citation>
    <scope>NUCLEOTIDE SEQUENCE</scope>
    <source>
        <strain evidence="5">WHS-Z9</strain>
    </source>
</reference>
<dbReference type="Pfam" id="PF13404">
    <property type="entry name" value="HTH_AsnC-type"/>
    <property type="match status" value="2"/>
</dbReference>
<dbReference type="InterPro" id="IPR019888">
    <property type="entry name" value="Tscrpt_reg_AsnC-like"/>
</dbReference>
<dbReference type="InterPro" id="IPR036388">
    <property type="entry name" value="WH-like_DNA-bd_sf"/>
</dbReference>
<evidence type="ECO:0000256" key="3">
    <source>
        <dbReference type="ARBA" id="ARBA00023163"/>
    </source>
</evidence>
<proteinExistence type="predicted"/>
<keyword evidence="6" id="KW-1185">Reference proteome</keyword>
<evidence type="ECO:0000313" key="5">
    <source>
        <dbReference type="EMBL" id="UVI36648.1"/>
    </source>
</evidence>
<dbReference type="PRINTS" id="PR00033">
    <property type="entry name" value="HTHASNC"/>
</dbReference>
<dbReference type="PANTHER" id="PTHR30154">
    <property type="entry name" value="LEUCINE-RESPONSIVE REGULATORY PROTEIN"/>
    <property type="match status" value="1"/>
</dbReference>
<keyword evidence="1" id="KW-0805">Transcription regulation</keyword>
<evidence type="ECO:0000259" key="4">
    <source>
        <dbReference type="PROSITE" id="PS50956"/>
    </source>
</evidence>
<dbReference type="InterPro" id="IPR019887">
    <property type="entry name" value="Tscrpt_reg_AsnC/Lrp_C"/>
</dbReference>
<organism evidence="5 6">
    <name type="scientific">Brevibacterium spongiae</name>
    <dbReference type="NCBI Taxonomy" id="2909672"/>
    <lineage>
        <taxon>Bacteria</taxon>
        <taxon>Bacillati</taxon>
        <taxon>Actinomycetota</taxon>
        <taxon>Actinomycetes</taxon>
        <taxon>Micrococcales</taxon>
        <taxon>Brevibacteriaceae</taxon>
        <taxon>Brevibacterium</taxon>
    </lineage>
</organism>
<dbReference type="PROSITE" id="PS50956">
    <property type="entry name" value="HTH_ASNC_2"/>
    <property type="match status" value="1"/>
</dbReference>
<dbReference type="Pfam" id="PF01037">
    <property type="entry name" value="AsnC_trans_reg"/>
    <property type="match status" value="1"/>
</dbReference>
<dbReference type="RefSeq" id="WP_265419214.1">
    <property type="nucleotide sequence ID" value="NZ_CP093443.1"/>
</dbReference>
<dbReference type="PANTHER" id="PTHR30154:SF34">
    <property type="entry name" value="TRANSCRIPTIONAL REGULATOR AZLB"/>
    <property type="match status" value="1"/>
</dbReference>
<accession>A0ABY5SU22</accession>
<dbReference type="SUPFAM" id="SSF46785">
    <property type="entry name" value="Winged helix' DNA-binding domain"/>
    <property type="match status" value="2"/>
</dbReference>
<dbReference type="Proteomes" id="UP001064879">
    <property type="component" value="Chromosome"/>
</dbReference>
<keyword evidence="2" id="KW-0238">DNA-binding</keyword>
<evidence type="ECO:0000313" key="6">
    <source>
        <dbReference type="Proteomes" id="UP001064879"/>
    </source>
</evidence>
<dbReference type="InterPro" id="IPR000485">
    <property type="entry name" value="AsnC-type_HTH_dom"/>
</dbReference>